<keyword evidence="3" id="KW-1003">Cell membrane</keyword>
<evidence type="ECO:0000256" key="5">
    <source>
        <dbReference type="ARBA" id="ARBA00022989"/>
    </source>
</evidence>
<evidence type="ECO:0000313" key="9">
    <source>
        <dbReference type="Proteomes" id="UP000254174"/>
    </source>
</evidence>
<gene>
    <name evidence="8" type="primary">fliQ2</name>
    <name evidence="8" type="ORF">NCTC7922_05922</name>
</gene>
<evidence type="ECO:0000256" key="3">
    <source>
        <dbReference type="ARBA" id="ARBA00022475"/>
    </source>
</evidence>
<dbReference type="GO" id="GO:0005886">
    <property type="term" value="C:plasma membrane"/>
    <property type="evidence" value="ECO:0007669"/>
    <property type="project" value="UniProtKB-SubCell"/>
</dbReference>
<comment type="similarity">
    <text evidence="2">Belongs to the FliQ/MopD/SpaQ family.</text>
</comment>
<keyword evidence="8" id="KW-0966">Cell projection</keyword>
<name>A0A377DG40_ECOLX</name>
<evidence type="ECO:0000256" key="6">
    <source>
        <dbReference type="ARBA" id="ARBA00023136"/>
    </source>
</evidence>
<comment type="subcellular location">
    <subcellularLocation>
        <location evidence="1">Cell membrane</location>
        <topology evidence="1">Multi-pass membrane protein</topology>
    </subcellularLocation>
</comment>
<dbReference type="PRINTS" id="PR00952">
    <property type="entry name" value="TYPE3IMQPROT"/>
</dbReference>
<keyword evidence="6 7" id="KW-0472">Membrane</keyword>
<reference evidence="8 9" key="1">
    <citation type="submission" date="2018-06" db="EMBL/GenBank/DDBJ databases">
        <authorList>
            <consortium name="Pathogen Informatics"/>
            <person name="Doyle S."/>
        </authorList>
    </citation>
    <scope>NUCLEOTIDE SEQUENCE [LARGE SCALE GENOMIC DNA]</scope>
    <source>
        <strain evidence="8 9">NCTC7922</strain>
    </source>
</reference>
<evidence type="ECO:0000256" key="1">
    <source>
        <dbReference type="ARBA" id="ARBA00004651"/>
    </source>
</evidence>
<evidence type="ECO:0000256" key="7">
    <source>
        <dbReference type="SAM" id="Phobius"/>
    </source>
</evidence>
<dbReference type="PANTHER" id="PTHR34040:SF8">
    <property type="entry name" value="FLAGELLAR BIOSYNTHETIC PROTEIN FLIQ"/>
    <property type="match status" value="1"/>
</dbReference>
<organism evidence="8 9">
    <name type="scientific">Escherichia coli</name>
    <dbReference type="NCBI Taxonomy" id="562"/>
    <lineage>
        <taxon>Bacteria</taxon>
        <taxon>Pseudomonadati</taxon>
        <taxon>Pseudomonadota</taxon>
        <taxon>Gammaproteobacteria</taxon>
        <taxon>Enterobacterales</taxon>
        <taxon>Enterobacteriaceae</taxon>
        <taxon>Escherichia</taxon>
    </lineage>
</organism>
<evidence type="ECO:0000256" key="4">
    <source>
        <dbReference type="ARBA" id="ARBA00022692"/>
    </source>
</evidence>
<dbReference type="InterPro" id="IPR002191">
    <property type="entry name" value="Bac_export_3"/>
</dbReference>
<dbReference type="AlphaFoldDB" id="A0A377DG40"/>
<evidence type="ECO:0000313" key="8">
    <source>
        <dbReference type="EMBL" id="STM19967.1"/>
    </source>
</evidence>
<proteinExistence type="inferred from homology"/>
<sequence>MLTVDVAADIVASGIKVVILLVSVLVVPSLLVGLLVSVFQAVTQINEQTLSFLPRLIVTLVVLGVWRQWMIIQLHDLCIHLFTQAACWCIKMRTSDVTQLMDLALGLWFPFVAHYGVSALCAGAG</sequence>
<keyword evidence="4 7" id="KW-0812">Transmembrane</keyword>
<protein>
    <submittedName>
        <fullName evidence="8">Flagellar biosynthetic protein FliQ</fullName>
    </submittedName>
</protein>
<evidence type="ECO:0000256" key="2">
    <source>
        <dbReference type="ARBA" id="ARBA00006156"/>
    </source>
</evidence>
<dbReference type="GO" id="GO:0009306">
    <property type="term" value="P:protein secretion"/>
    <property type="evidence" value="ECO:0007669"/>
    <property type="project" value="InterPro"/>
</dbReference>
<feature type="transmembrane region" description="Helical" evidence="7">
    <location>
        <begin position="17"/>
        <end position="42"/>
    </location>
</feature>
<keyword evidence="5 7" id="KW-1133">Transmembrane helix</keyword>
<dbReference type="Proteomes" id="UP000254174">
    <property type="component" value="Unassembled WGS sequence"/>
</dbReference>
<keyword evidence="8" id="KW-0282">Flagellum</keyword>
<dbReference type="Pfam" id="PF01313">
    <property type="entry name" value="Bac_export_3"/>
    <property type="match status" value="1"/>
</dbReference>
<keyword evidence="8" id="KW-0969">Cilium</keyword>
<accession>A0A377DG40</accession>
<dbReference type="PANTHER" id="PTHR34040">
    <property type="entry name" value="FLAGELLAR BIOSYNTHETIC PROTEIN FLIQ"/>
    <property type="match status" value="1"/>
</dbReference>
<feature type="transmembrane region" description="Helical" evidence="7">
    <location>
        <begin position="48"/>
        <end position="66"/>
    </location>
</feature>
<dbReference type="EMBL" id="UGFC01000006">
    <property type="protein sequence ID" value="STM19967.1"/>
    <property type="molecule type" value="Genomic_DNA"/>
</dbReference>